<dbReference type="EMBL" id="RBEE01000042">
    <property type="protein sequence ID" value="RNL51163.1"/>
    <property type="molecule type" value="Genomic_DNA"/>
</dbReference>
<proteinExistence type="predicted"/>
<accession>A0A3N0BQ95</accession>
<dbReference type="Proteomes" id="UP000274046">
    <property type="component" value="Unassembled WGS sequence"/>
</dbReference>
<reference evidence="1 2" key="1">
    <citation type="submission" date="2018-10" db="EMBL/GenBank/DDBJ databases">
        <title>Genome sequencing of Pedobacter jejuensis TNB23.</title>
        <authorList>
            <person name="Cho Y.-J."/>
            <person name="Cho A."/>
            <person name="Kim O.-S."/>
        </authorList>
    </citation>
    <scope>NUCLEOTIDE SEQUENCE [LARGE SCALE GENOMIC DNA]</scope>
    <source>
        <strain evidence="1 2">TNB23</strain>
    </source>
</reference>
<name>A0A3N0BQ95_9SPHI</name>
<keyword evidence="2" id="KW-1185">Reference proteome</keyword>
<dbReference type="AlphaFoldDB" id="A0A3N0BQ95"/>
<sequence length="70" mass="8068">MKNWGFPFQSRLFNKGKLLFGHLPSATLKHSGTTIFNTAKYKDFSTTLEMTPYIPVISIGAQWNREIFDQ</sequence>
<evidence type="ECO:0000313" key="1">
    <source>
        <dbReference type="EMBL" id="RNL51163.1"/>
    </source>
</evidence>
<gene>
    <name evidence="1" type="ORF">D7004_15695</name>
</gene>
<organism evidence="1 2">
    <name type="scientific">Pedobacter jejuensis</name>
    <dbReference type="NCBI Taxonomy" id="1268550"/>
    <lineage>
        <taxon>Bacteria</taxon>
        <taxon>Pseudomonadati</taxon>
        <taxon>Bacteroidota</taxon>
        <taxon>Sphingobacteriia</taxon>
        <taxon>Sphingobacteriales</taxon>
        <taxon>Sphingobacteriaceae</taxon>
        <taxon>Pedobacter</taxon>
    </lineage>
</organism>
<protein>
    <submittedName>
        <fullName evidence="1">Uncharacterized protein</fullName>
    </submittedName>
</protein>
<evidence type="ECO:0000313" key="2">
    <source>
        <dbReference type="Proteomes" id="UP000274046"/>
    </source>
</evidence>
<comment type="caution">
    <text evidence="1">The sequence shown here is derived from an EMBL/GenBank/DDBJ whole genome shotgun (WGS) entry which is preliminary data.</text>
</comment>